<dbReference type="Proteomes" id="UP000187251">
    <property type="component" value="Unassembled WGS sequence"/>
</dbReference>
<evidence type="ECO:0000313" key="4">
    <source>
        <dbReference type="Proteomes" id="UP000187251"/>
    </source>
</evidence>
<feature type="coiled-coil region" evidence="1">
    <location>
        <begin position="248"/>
        <end position="282"/>
    </location>
</feature>
<protein>
    <recommendedName>
        <fullName evidence="5">DUF2213 domain-containing protein</fullName>
    </recommendedName>
</protein>
<accession>A0A1R1JTK7</accession>
<dbReference type="OrthoDB" id="21342at2"/>
<dbReference type="InterPro" id="IPR016913">
    <property type="entry name" value="UCP029215"/>
</dbReference>
<keyword evidence="1" id="KW-0175">Coiled coil</keyword>
<evidence type="ECO:0000256" key="1">
    <source>
        <dbReference type="SAM" id="Coils"/>
    </source>
</evidence>
<dbReference type="EMBL" id="MJMN01000013">
    <property type="protein sequence ID" value="OMG87671.1"/>
    <property type="molecule type" value="Genomic_DNA"/>
</dbReference>
<organism evidence="3 4">
    <name type="scientific">Alcaligenes xylosoxydans xylosoxydans</name>
    <name type="common">Achromobacter xylosoxidans</name>
    <dbReference type="NCBI Taxonomy" id="85698"/>
    <lineage>
        <taxon>Bacteria</taxon>
        <taxon>Pseudomonadati</taxon>
        <taxon>Pseudomonadota</taxon>
        <taxon>Betaproteobacteria</taxon>
        <taxon>Burkholderiales</taxon>
        <taxon>Alcaligenaceae</taxon>
        <taxon>Achromobacter</taxon>
    </lineage>
</organism>
<reference evidence="3 4" key="1">
    <citation type="submission" date="2016-09" db="EMBL/GenBank/DDBJ databases">
        <title>Phylogenomics of Achromobacter.</title>
        <authorList>
            <person name="Jeukens J."/>
            <person name="Freschi L."/>
            <person name="Vincent A.T."/>
            <person name="Emond-Rheault J.-G."/>
            <person name="Kukavica-Ibrulj I."/>
            <person name="Charette S.J."/>
            <person name="Levesque R.C."/>
        </authorList>
    </citation>
    <scope>NUCLEOTIDE SEQUENCE [LARGE SCALE GENOMIC DNA]</scope>
    <source>
        <strain evidence="3 4">AUS488</strain>
    </source>
</reference>
<proteinExistence type="predicted"/>
<feature type="region of interest" description="Disordered" evidence="2">
    <location>
        <begin position="205"/>
        <end position="245"/>
    </location>
</feature>
<comment type="caution">
    <text evidence="3">The sequence shown here is derived from an EMBL/GenBank/DDBJ whole genome shotgun (WGS) entry which is preliminary data.</text>
</comment>
<dbReference type="AlphaFoldDB" id="A0A1R1JTK7"/>
<evidence type="ECO:0000313" key="3">
    <source>
        <dbReference type="EMBL" id="OMG87671.1"/>
    </source>
</evidence>
<name>A0A1R1JTK7_ALCXX</name>
<dbReference type="Pfam" id="PF09979">
    <property type="entry name" value="DUF2213"/>
    <property type="match status" value="1"/>
</dbReference>
<evidence type="ECO:0000256" key="2">
    <source>
        <dbReference type="SAM" id="MobiDB-lite"/>
    </source>
</evidence>
<gene>
    <name evidence="3" type="ORF">BIZ92_08610</name>
</gene>
<sequence length="421" mass="45360">MSKRQTDVNGYLLVRDNPITKVGVFPYLGREIGAPDPDRIYQVYRPQEELEKPETIASANLVPWIDEHEFLGKDGTPPEKKGVQGTTGETARFDYPYIRNSIRAYSGFMQNLIDRGKVELSPSYRCKYEFREGVFDGKRYDAIQRDIRFNHLASVKEGRTGPDVAVQDCLTITYDSAEFIKMELTPEILEQIRALIEQVLADKAAAAGSDNDPEKKPGADADPPADPAAPAAVTPEAKAAVEQTASAAEEAASAVESAQAAIEEVQTALEEVEAAAEEVKAAPTADSRKALDAAMAKLGAVKNKIAARAADAQVSGLIKGLQAQVKANDASAVVRQLAERDALVKRVTPFIGAFDSALLVSADHVAKYAVKKLGLKAQDGAELAVLDGYLQAAKSDADKIVSDSKTVRAEDTAAKLWSEKK</sequence>
<feature type="compositionally biased region" description="Low complexity" evidence="2">
    <location>
        <begin position="228"/>
        <end position="245"/>
    </location>
</feature>
<evidence type="ECO:0008006" key="5">
    <source>
        <dbReference type="Google" id="ProtNLM"/>
    </source>
</evidence>